<evidence type="ECO:0000313" key="3">
    <source>
        <dbReference type="EMBL" id="ORY05645.1"/>
    </source>
</evidence>
<reference evidence="3 4" key="1">
    <citation type="submission" date="2016-07" db="EMBL/GenBank/DDBJ databases">
        <title>Pervasive Adenine N6-methylation of Active Genes in Fungi.</title>
        <authorList>
            <consortium name="DOE Joint Genome Institute"/>
            <person name="Mondo S.J."/>
            <person name="Dannebaum R.O."/>
            <person name="Kuo R.C."/>
            <person name="Labutti K."/>
            <person name="Haridas S."/>
            <person name="Kuo A."/>
            <person name="Salamov A."/>
            <person name="Ahrendt S.R."/>
            <person name="Lipzen A."/>
            <person name="Sullivan W."/>
            <person name="Andreopoulos W.B."/>
            <person name="Clum A."/>
            <person name="Lindquist E."/>
            <person name="Daum C."/>
            <person name="Ramamoorthy G.K."/>
            <person name="Gryganskyi A."/>
            <person name="Culley D."/>
            <person name="Magnuson J.K."/>
            <person name="James T.Y."/>
            <person name="O'Malley M.A."/>
            <person name="Stajich J.E."/>
            <person name="Spatafora J.W."/>
            <person name="Visel A."/>
            <person name="Grigoriev I.V."/>
        </authorList>
    </citation>
    <scope>NUCLEOTIDE SEQUENCE [LARGE SCALE GENOMIC DNA]</scope>
    <source>
        <strain evidence="3 4">CBS 931.73</strain>
    </source>
</reference>
<evidence type="ECO:0000259" key="2">
    <source>
        <dbReference type="PROSITE" id="PS50858"/>
    </source>
</evidence>
<accession>A0A1Y1Z759</accession>
<protein>
    <recommendedName>
        <fullName evidence="2">BSD domain-containing protein</fullName>
    </recommendedName>
</protein>
<evidence type="ECO:0000256" key="1">
    <source>
        <dbReference type="SAM" id="Coils"/>
    </source>
</evidence>
<dbReference type="GO" id="GO:0006351">
    <property type="term" value="P:DNA-templated transcription"/>
    <property type="evidence" value="ECO:0007669"/>
    <property type="project" value="InterPro"/>
</dbReference>
<dbReference type="GO" id="GO:0006289">
    <property type="term" value="P:nucleotide-excision repair"/>
    <property type="evidence" value="ECO:0007669"/>
    <property type="project" value="InterPro"/>
</dbReference>
<dbReference type="GO" id="GO:0000439">
    <property type="term" value="C:transcription factor TFIIH core complex"/>
    <property type="evidence" value="ECO:0007669"/>
    <property type="project" value="InterPro"/>
</dbReference>
<proteinExistence type="predicted"/>
<dbReference type="InterPro" id="IPR035925">
    <property type="entry name" value="BSD_dom_sf"/>
</dbReference>
<comment type="caution">
    <text evidence="3">The sequence shown here is derived from an EMBL/GenBank/DDBJ whole genome shotgun (WGS) entry which is preliminary data.</text>
</comment>
<dbReference type="PANTHER" id="PTHR12856">
    <property type="entry name" value="TRANSCRIPTION INITIATION FACTOR IIH-RELATED"/>
    <property type="match status" value="1"/>
</dbReference>
<dbReference type="AlphaFoldDB" id="A0A1Y1Z759"/>
<sequence>MNQKRGQSSAWVNLKPTQQEGTDLQYTLTPEIIHGIFLQYPAVKRAYDDTVPDQLSEEDFWRRYFASKLFHRVRRSRSTADHQDDIFDKYLEEDEIAIANSSKRIRTDDLPTVLNLDATSEDHPETGNKPNFTMIPGSSAQPLSLIRRFNLFSEQILKNTDSRDHVQRKQDIENEILLPDLQESHDSNVLYLDIENQSRYFENIGEHDQANSDVDYSSILSRFKSSYEMAELESVEIDPSVGLEISQELNRDIVHKRQAHSFDSKQLNIPHSVLREISSCHISAKELLRHFWASISQEANTNEKKAQRMIEALKKINERMKSAMIAAEAESFDLKKVEIMMKPTILAISNAFKMHATRNS</sequence>
<dbReference type="OrthoDB" id="360521at2759"/>
<dbReference type="SMART" id="SM00751">
    <property type="entry name" value="BSD"/>
    <property type="match status" value="1"/>
</dbReference>
<gene>
    <name evidence="3" type="ORF">K493DRAFT_310897</name>
</gene>
<dbReference type="FunCoup" id="A0A1Y1Z759">
    <property type="interactions" value="784"/>
</dbReference>
<name>A0A1Y1Z759_9FUNG</name>
<feature type="coiled-coil region" evidence="1">
    <location>
        <begin position="296"/>
        <end position="330"/>
    </location>
</feature>
<keyword evidence="1" id="KW-0175">Coiled coil</keyword>
<dbReference type="Proteomes" id="UP000193498">
    <property type="component" value="Unassembled WGS sequence"/>
</dbReference>
<dbReference type="SUPFAM" id="SSF140383">
    <property type="entry name" value="BSD domain-like"/>
    <property type="match status" value="1"/>
</dbReference>
<evidence type="ECO:0000313" key="4">
    <source>
        <dbReference type="Proteomes" id="UP000193498"/>
    </source>
</evidence>
<dbReference type="Pfam" id="PF03909">
    <property type="entry name" value="BSD"/>
    <property type="match status" value="1"/>
</dbReference>
<dbReference type="STRING" id="1314790.A0A1Y1Z759"/>
<dbReference type="InParanoid" id="A0A1Y1Z759"/>
<dbReference type="PROSITE" id="PS50858">
    <property type="entry name" value="BSD"/>
    <property type="match status" value="1"/>
</dbReference>
<feature type="domain" description="BSD" evidence="2">
    <location>
        <begin position="20"/>
        <end position="72"/>
    </location>
</feature>
<dbReference type="EMBL" id="MCFE01000023">
    <property type="protein sequence ID" value="ORY05645.1"/>
    <property type="molecule type" value="Genomic_DNA"/>
</dbReference>
<organism evidence="3 4">
    <name type="scientific">Basidiobolus meristosporus CBS 931.73</name>
    <dbReference type="NCBI Taxonomy" id="1314790"/>
    <lineage>
        <taxon>Eukaryota</taxon>
        <taxon>Fungi</taxon>
        <taxon>Fungi incertae sedis</taxon>
        <taxon>Zoopagomycota</taxon>
        <taxon>Entomophthoromycotina</taxon>
        <taxon>Basidiobolomycetes</taxon>
        <taxon>Basidiobolales</taxon>
        <taxon>Basidiobolaceae</taxon>
        <taxon>Basidiobolus</taxon>
    </lineage>
</organism>
<dbReference type="InterPro" id="IPR005607">
    <property type="entry name" value="BSD_dom"/>
</dbReference>
<dbReference type="InterPro" id="IPR027079">
    <property type="entry name" value="Tfb1/GTF2H1"/>
</dbReference>
<keyword evidence="4" id="KW-1185">Reference proteome</keyword>
<dbReference type="Gene3D" id="1.10.3970.10">
    <property type="entry name" value="BSD domain"/>
    <property type="match status" value="1"/>
</dbReference>